<dbReference type="EMBL" id="JAGDFM010000080">
    <property type="protein sequence ID" value="KAG7387363.1"/>
    <property type="molecule type" value="Genomic_DNA"/>
</dbReference>
<keyword evidence="3" id="KW-1185">Reference proteome</keyword>
<name>A0A8T1W5E5_9STRA</name>
<organism evidence="2 3">
    <name type="scientific">Phytophthora pseudosyringae</name>
    <dbReference type="NCBI Taxonomy" id="221518"/>
    <lineage>
        <taxon>Eukaryota</taxon>
        <taxon>Sar</taxon>
        <taxon>Stramenopiles</taxon>
        <taxon>Oomycota</taxon>
        <taxon>Peronosporomycetes</taxon>
        <taxon>Peronosporales</taxon>
        <taxon>Peronosporaceae</taxon>
        <taxon>Phytophthora</taxon>
    </lineage>
</organism>
<proteinExistence type="predicted"/>
<comment type="caution">
    <text evidence="2">The sequence shown here is derived from an EMBL/GenBank/DDBJ whole genome shotgun (WGS) entry which is preliminary data.</text>
</comment>
<evidence type="ECO:0000313" key="3">
    <source>
        <dbReference type="Proteomes" id="UP000694044"/>
    </source>
</evidence>
<feature type="signal peptide" evidence="1">
    <location>
        <begin position="1"/>
        <end position="23"/>
    </location>
</feature>
<reference evidence="2" key="1">
    <citation type="submission" date="2021-02" db="EMBL/GenBank/DDBJ databases">
        <authorList>
            <person name="Palmer J.M."/>
        </authorList>
    </citation>
    <scope>NUCLEOTIDE SEQUENCE</scope>
    <source>
        <strain evidence="2">SCRP734</strain>
    </source>
</reference>
<dbReference type="Proteomes" id="UP000694044">
    <property type="component" value="Unassembled WGS sequence"/>
</dbReference>
<dbReference type="PANTHER" id="PTHR22538:SF1">
    <property type="entry name" value="VWFD DOMAIN-CONTAINING PROTEIN"/>
    <property type="match status" value="1"/>
</dbReference>
<evidence type="ECO:0000256" key="1">
    <source>
        <dbReference type="SAM" id="SignalP"/>
    </source>
</evidence>
<sequence length="594" mass="63671">MTILLHVAVVFAAIVAFTAPTAAVEDTSDQPSRTAANWPALRFLFTLKRSSMNIFGQSDFSMFSNPVLSDDGSNVLYESFASFTENKTRYNYTFVDGAAFISRTSVDSNTAASVVTCLGSESGNLPPVNAIVAAVNEATAVSGGGSSYRCSTGSSYKILVNRTEFILCRGGVSDLTMYGADMNIAVDYLNQQVSIVKPAEESDTLSECKTSVPVSLVTPVGKSLLTERSSSSSEKRKLKAEFDFTFWSDDSDEASQASSDHSGERDPGHQFCSCKSAQRACIFIHGMGIDKEEPANVDSFSYYWGNLTDHAPCCSSIKYAVLDTVNNSWTNDTQQYKVCDRALAVSETSTVTVVKDTIIVTHSMGNLMLAGAIASGKCSLDSTTSWVGLAGPMKGSMGSDFVQASCAGETNTLLEQVAEITGKCPPSTALMSLAYQGERFSSTEHNAAYTAAQEAYTTNVTALMCSAGYSGVHSLGCNPRTSHDGHTDDAGLACLRFNFTLHRSGMKVHDQSEFSVYADPTVLEEKNEVLYNDFVTFMENKAILNYTLVDGVSYLSTTRTDSISVTPVKCLDVESETIPSINSIVAAINEATAV</sequence>
<dbReference type="AlphaFoldDB" id="A0A8T1W5E5"/>
<evidence type="ECO:0000313" key="2">
    <source>
        <dbReference type="EMBL" id="KAG7387363.1"/>
    </source>
</evidence>
<feature type="chain" id="PRO_5035814616" evidence="1">
    <location>
        <begin position="24"/>
        <end position="594"/>
    </location>
</feature>
<protein>
    <submittedName>
        <fullName evidence="2">Uncharacterized protein</fullName>
    </submittedName>
</protein>
<dbReference type="OrthoDB" id="95392at2759"/>
<keyword evidence="1" id="KW-0732">Signal</keyword>
<gene>
    <name evidence="2" type="ORF">PHYPSEUDO_014387</name>
</gene>
<accession>A0A8T1W5E5</accession>
<dbReference type="PANTHER" id="PTHR22538">
    <property type="entry name" value="CILIA- AND FLAGELLA-ASSOCIATED PROTEIN 74"/>
    <property type="match status" value="1"/>
</dbReference>